<feature type="transmembrane region" description="Helical" evidence="1">
    <location>
        <begin position="37"/>
        <end position="57"/>
    </location>
</feature>
<dbReference type="EMBL" id="QQYZ01000014">
    <property type="protein sequence ID" value="RSY81438.1"/>
    <property type="molecule type" value="Genomic_DNA"/>
</dbReference>
<evidence type="ECO:0000313" key="5">
    <source>
        <dbReference type="Proteomes" id="UP000185161"/>
    </source>
</evidence>
<dbReference type="RefSeq" id="WP_066578461.1">
    <property type="nucleotide sequence ID" value="NZ_CP018820.1"/>
</dbReference>
<organism evidence="2 5">
    <name type="scientific">Sphingomonas koreensis</name>
    <dbReference type="NCBI Taxonomy" id="93064"/>
    <lineage>
        <taxon>Bacteria</taxon>
        <taxon>Pseudomonadati</taxon>
        <taxon>Pseudomonadota</taxon>
        <taxon>Alphaproteobacteria</taxon>
        <taxon>Sphingomonadales</taxon>
        <taxon>Sphingomonadaceae</taxon>
        <taxon>Sphingomonas</taxon>
    </lineage>
</organism>
<keyword evidence="1" id="KW-0812">Transmembrane</keyword>
<dbReference type="EMBL" id="QQWO01000032">
    <property type="protein sequence ID" value="RSU97506.1"/>
    <property type="molecule type" value="Genomic_DNA"/>
</dbReference>
<dbReference type="Proteomes" id="UP000185161">
    <property type="component" value="Chromosome"/>
</dbReference>
<name>A0A1L6J9P4_9SPHN</name>
<proteinExistence type="predicted"/>
<dbReference type="AlphaFoldDB" id="A0A1L6J9P4"/>
<feature type="transmembrane region" description="Helical" evidence="1">
    <location>
        <begin position="12"/>
        <end position="31"/>
    </location>
</feature>
<evidence type="ECO:0000313" key="2">
    <source>
        <dbReference type="EMBL" id="APR52651.1"/>
    </source>
</evidence>
<evidence type="ECO:0000313" key="3">
    <source>
        <dbReference type="EMBL" id="RSU97506.1"/>
    </source>
</evidence>
<evidence type="ECO:0000313" key="6">
    <source>
        <dbReference type="Proteomes" id="UP000286681"/>
    </source>
</evidence>
<reference evidence="5" key="2">
    <citation type="submission" date="2016-12" db="EMBL/GenBank/DDBJ databases">
        <title>Whole genome sequencing of Sphingomonas sp. ABOJV.</title>
        <authorList>
            <person name="Conlan S."/>
            <person name="Thomas P.J."/>
            <person name="Mullikin J."/>
            <person name="Palmore T.N."/>
            <person name="Frank K.M."/>
            <person name="Segre J.A."/>
        </authorList>
    </citation>
    <scope>NUCLEOTIDE SEQUENCE [LARGE SCALE GENOMIC DNA]</scope>
    <source>
        <strain evidence="5">ABOJV</strain>
    </source>
</reference>
<dbReference type="STRING" id="93064.BRX40_09630"/>
<sequence length="73" mass="8063">MTEDPARNRYFVMVMTQIVAVAGAVFGLVILGKADSMWMRLLGGAILLAGLYCIAVVPRFLARRWRTPPTPDP</sequence>
<keyword evidence="1" id="KW-0472">Membrane</keyword>
<gene>
    <name evidence="2" type="ORF">BRX40_09630</name>
    <name evidence="3" type="ORF">CA257_22445</name>
    <name evidence="4" type="ORF">DAH66_14370</name>
</gene>
<evidence type="ECO:0000256" key="1">
    <source>
        <dbReference type="SAM" id="Phobius"/>
    </source>
</evidence>
<dbReference type="EMBL" id="CP018820">
    <property type="protein sequence ID" value="APR52651.1"/>
    <property type="molecule type" value="Genomic_DNA"/>
</dbReference>
<reference evidence="6 7" key="3">
    <citation type="submission" date="2018-07" db="EMBL/GenBank/DDBJ databases">
        <title>Genomic and Epidemiologic Investigation of an Indolent Hospital Outbreak.</title>
        <authorList>
            <person name="Johnson R.C."/>
            <person name="Deming C."/>
            <person name="Conlan S."/>
            <person name="Zellmer C.J."/>
            <person name="Michelin A.V."/>
            <person name="Lee-Lin S."/>
            <person name="Thomas P.J."/>
            <person name="Park M."/>
            <person name="Weingarten R.A."/>
            <person name="Less J."/>
            <person name="Dekker J.P."/>
            <person name="Frank K.M."/>
            <person name="Musser K.A."/>
            <person name="Mcquiston J.R."/>
            <person name="Henderson D.K."/>
            <person name="Lau A.F."/>
            <person name="Palmore T.N."/>
            <person name="Segre J.A."/>
        </authorList>
    </citation>
    <scope>NUCLEOTIDE SEQUENCE [LARGE SCALE GENOMIC DNA]</scope>
    <source>
        <strain evidence="4 7">SK-CDC1_0717</strain>
        <strain evidence="3 6">SK-NIH.Env10_0317</strain>
    </source>
</reference>
<protein>
    <submittedName>
        <fullName evidence="2">Uncharacterized protein</fullName>
    </submittedName>
</protein>
<evidence type="ECO:0000313" key="7">
    <source>
        <dbReference type="Proteomes" id="UP000287746"/>
    </source>
</evidence>
<keyword evidence="5" id="KW-1185">Reference proteome</keyword>
<reference evidence="2" key="1">
    <citation type="submission" date="2016-12" db="EMBL/GenBank/DDBJ databases">
        <title>Whole genome sequencing of Sphingomonas koreensis.</title>
        <authorList>
            <person name="Conlan S."/>
            <person name="Thomas P.J."/>
            <person name="Mullikin J."/>
            <person name="Palmore T.N."/>
            <person name="Frank K.M."/>
            <person name="Segre J.A."/>
        </authorList>
    </citation>
    <scope>NUCLEOTIDE SEQUENCE</scope>
    <source>
        <strain evidence="2">ABOJV</strain>
    </source>
</reference>
<accession>A0A1L6J9P4</accession>
<dbReference type="KEGG" id="skr:BRX40_09630"/>
<keyword evidence="1" id="KW-1133">Transmembrane helix</keyword>
<dbReference type="Proteomes" id="UP000286681">
    <property type="component" value="Unassembled WGS sequence"/>
</dbReference>
<dbReference type="GeneID" id="44132819"/>
<evidence type="ECO:0000313" key="4">
    <source>
        <dbReference type="EMBL" id="RSY81438.1"/>
    </source>
</evidence>
<dbReference type="Proteomes" id="UP000287746">
    <property type="component" value="Unassembled WGS sequence"/>
</dbReference>
<dbReference type="OrthoDB" id="7410112at2"/>